<dbReference type="Proteomes" id="UP001184150">
    <property type="component" value="Unassembled WGS sequence"/>
</dbReference>
<name>A0ABU1MNH8_9SPHN</name>
<reference evidence="1 2" key="1">
    <citation type="submission" date="2023-07" db="EMBL/GenBank/DDBJ databases">
        <title>Sorghum-associated microbial communities from plants grown in Nebraska, USA.</title>
        <authorList>
            <person name="Schachtman D."/>
        </authorList>
    </citation>
    <scope>NUCLEOTIDE SEQUENCE [LARGE SCALE GENOMIC DNA]</scope>
    <source>
        <strain evidence="1 2">DS1027</strain>
    </source>
</reference>
<evidence type="ECO:0000313" key="2">
    <source>
        <dbReference type="Proteomes" id="UP001184150"/>
    </source>
</evidence>
<dbReference type="InterPro" id="IPR022243">
    <property type="entry name" value="DUF3768"/>
</dbReference>
<evidence type="ECO:0008006" key="3">
    <source>
        <dbReference type="Google" id="ProtNLM"/>
    </source>
</evidence>
<protein>
    <recommendedName>
        <fullName evidence="3">DUF3768 domain-containing protein</fullName>
    </recommendedName>
</protein>
<organism evidence="1 2">
    <name type="scientific">Novosphingobium capsulatum</name>
    <dbReference type="NCBI Taxonomy" id="13688"/>
    <lineage>
        <taxon>Bacteria</taxon>
        <taxon>Pseudomonadati</taxon>
        <taxon>Pseudomonadota</taxon>
        <taxon>Alphaproteobacteria</taxon>
        <taxon>Sphingomonadales</taxon>
        <taxon>Sphingomonadaceae</taxon>
        <taxon>Novosphingobium</taxon>
    </lineage>
</organism>
<sequence length="124" mass="13513">MDHAPDHDRVAAIARANDLARCGGDPDACIVITRNCLAAIGGLGGEAEGAGDSLALRRELFAAFRDCSFAADCPERDFAEIHFRGLRVWLKIDCYDRDLVWGSPDPADPAVTRRVVTILLPEDY</sequence>
<gene>
    <name evidence="1" type="ORF">J2792_002788</name>
</gene>
<dbReference type="RefSeq" id="WP_169050090.1">
    <property type="nucleotide sequence ID" value="NZ_JAVDRD010000007.1"/>
</dbReference>
<proteinExistence type="predicted"/>
<dbReference type="Pfam" id="PF12599">
    <property type="entry name" value="DUF3768"/>
    <property type="match status" value="1"/>
</dbReference>
<comment type="caution">
    <text evidence="1">The sequence shown here is derived from an EMBL/GenBank/DDBJ whole genome shotgun (WGS) entry which is preliminary data.</text>
</comment>
<accession>A0ABU1MNH8</accession>
<dbReference type="EMBL" id="JAVDRD010000007">
    <property type="protein sequence ID" value="MDR6511905.1"/>
    <property type="molecule type" value="Genomic_DNA"/>
</dbReference>
<evidence type="ECO:0000313" key="1">
    <source>
        <dbReference type="EMBL" id="MDR6511905.1"/>
    </source>
</evidence>
<keyword evidence="2" id="KW-1185">Reference proteome</keyword>